<dbReference type="SUPFAM" id="SSF50891">
    <property type="entry name" value="Cyclophilin-like"/>
    <property type="match status" value="1"/>
</dbReference>
<keyword evidence="7" id="KW-1185">Reference proteome</keyword>
<dbReference type="RefSeq" id="XP_035885918.1">
    <property type="nucleotide sequence ID" value="XM_036030025.1"/>
</dbReference>
<sequence>MAGDGEQEGLKEGGRRLGPSRSQPRSTPRCSLTPANGEPLGRVSLELFADKVPKTARNLCALSTGEEALGYVASCFQRVIPGFTCQSGDFTRHNGTGGKSVYGEKFDDEKFVLKHTGPGVLSMAGAGPRCFSCTAETKWLDGKHVVFDQVKDGTDIVTATQRCGSRNGKASRKITITGCGQL</sequence>
<dbReference type="PRINTS" id="PR00153">
    <property type="entry name" value="CSAPPISMRASE"/>
</dbReference>
<dbReference type="GeneID" id="114499157"/>
<evidence type="ECO:0000256" key="3">
    <source>
        <dbReference type="ARBA" id="ARBA00023235"/>
    </source>
</evidence>
<keyword evidence="3 4" id="KW-0413">Isomerase</keyword>
<evidence type="ECO:0000256" key="4">
    <source>
        <dbReference type="RuleBase" id="RU363019"/>
    </source>
</evidence>
<feature type="region of interest" description="Disordered" evidence="5">
    <location>
        <begin position="1"/>
        <end position="37"/>
    </location>
</feature>
<dbReference type="FunFam" id="2.40.100.10:FF:000025">
    <property type="entry name" value="Peptidyl-prolyl cis-trans isomerase CYP19-2"/>
    <property type="match status" value="1"/>
</dbReference>
<name>A0A7E6E3H3_9CHIR</name>
<protein>
    <recommendedName>
        <fullName evidence="4">Peptidyl-prolyl cis-trans isomerase</fullName>
        <shortName evidence="4">PPIase</shortName>
        <ecNumber evidence="4">5.2.1.8</ecNumber>
    </recommendedName>
</protein>
<comment type="catalytic activity">
    <reaction evidence="1 4">
        <text>[protein]-peptidylproline (omega=180) = [protein]-peptidylproline (omega=0)</text>
        <dbReference type="Rhea" id="RHEA:16237"/>
        <dbReference type="Rhea" id="RHEA-COMP:10747"/>
        <dbReference type="Rhea" id="RHEA-COMP:10748"/>
        <dbReference type="ChEBI" id="CHEBI:83833"/>
        <dbReference type="ChEBI" id="CHEBI:83834"/>
        <dbReference type="EC" id="5.2.1.8"/>
    </reaction>
</comment>
<feature type="domain" description="PPIase cyclophilin-type" evidence="6">
    <location>
        <begin position="35"/>
        <end position="181"/>
    </location>
</feature>
<feature type="compositionally biased region" description="Polar residues" evidence="5">
    <location>
        <begin position="20"/>
        <end position="34"/>
    </location>
</feature>
<evidence type="ECO:0000259" key="6">
    <source>
        <dbReference type="PROSITE" id="PS50072"/>
    </source>
</evidence>
<dbReference type="GO" id="GO:0005737">
    <property type="term" value="C:cytoplasm"/>
    <property type="evidence" value="ECO:0007669"/>
    <property type="project" value="TreeGrafter"/>
</dbReference>
<dbReference type="InterPro" id="IPR002130">
    <property type="entry name" value="Cyclophilin-type_PPIase_dom"/>
</dbReference>
<dbReference type="InterPro" id="IPR029000">
    <property type="entry name" value="Cyclophilin-like_dom_sf"/>
</dbReference>
<reference evidence="8" key="1">
    <citation type="submission" date="2025-08" db="UniProtKB">
        <authorList>
            <consortium name="RefSeq"/>
        </authorList>
    </citation>
    <scope>IDENTIFICATION</scope>
    <source>
        <tissue evidence="8">Muscle</tissue>
    </source>
</reference>
<accession>A0A7E6E3H3</accession>
<evidence type="ECO:0000313" key="7">
    <source>
        <dbReference type="Proteomes" id="UP000504628"/>
    </source>
</evidence>
<dbReference type="GO" id="GO:0016018">
    <property type="term" value="F:cyclosporin A binding"/>
    <property type="evidence" value="ECO:0007669"/>
    <property type="project" value="TreeGrafter"/>
</dbReference>
<dbReference type="PROSITE" id="PS50072">
    <property type="entry name" value="CSA_PPIASE_2"/>
    <property type="match status" value="1"/>
</dbReference>
<dbReference type="InParanoid" id="A0A7E6E3H3"/>
<evidence type="ECO:0000313" key="8">
    <source>
        <dbReference type="RefSeq" id="XP_035885918.1"/>
    </source>
</evidence>
<dbReference type="InterPro" id="IPR024936">
    <property type="entry name" value="Cyclophilin-type_PPIase"/>
</dbReference>
<comment type="function">
    <text evidence="4">PPIases accelerate the folding of proteins. It catalyzes the cis-trans isomerization of proline imidic peptide bonds in oligopeptides.</text>
</comment>
<evidence type="ECO:0000256" key="5">
    <source>
        <dbReference type="SAM" id="MobiDB-lite"/>
    </source>
</evidence>
<dbReference type="AlphaFoldDB" id="A0A7E6E3H3"/>
<evidence type="ECO:0000256" key="1">
    <source>
        <dbReference type="ARBA" id="ARBA00000971"/>
    </source>
</evidence>
<dbReference type="Pfam" id="PF00160">
    <property type="entry name" value="Pro_isomerase"/>
    <property type="match status" value="1"/>
</dbReference>
<comment type="similarity">
    <text evidence="4">Belongs to the cyclophilin-type PPIase family.</text>
</comment>
<dbReference type="EC" id="5.2.1.8" evidence="4"/>
<dbReference type="KEGG" id="pdic:114499157"/>
<dbReference type="PIRSF" id="PIRSF001467">
    <property type="entry name" value="Peptidylpro_ismrse"/>
    <property type="match status" value="1"/>
</dbReference>
<dbReference type="PANTHER" id="PTHR11071">
    <property type="entry name" value="PEPTIDYL-PROLYL CIS-TRANS ISOMERASE"/>
    <property type="match status" value="1"/>
</dbReference>
<gene>
    <name evidence="8" type="primary">LOC114499157</name>
</gene>
<dbReference type="PANTHER" id="PTHR11071:SF490">
    <property type="entry name" value="PEPTIDYL-PROLYL CIS-TRANS ISOMERASE A"/>
    <property type="match status" value="1"/>
</dbReference>
<keyword evidence="2 4" id="KW-0697">Rotamase</keyword>
<proteinExistence type="inferred from homology"/>
<dbReference type="GO" id="GO:0003755">
    <property type="term" value="F:peptidyl-prolyl cis-trans isomerase activity"/>
    <property type="evidence" value="ECO:0007669"/>
    <property type="project" value="UniProtKB-UniRule"/>
</dbReference>
<evidence type="ECO:0000256" key="2">
    <source>
        <dbReference type="ARBA" id="ARBA00023110"/>
    </source>
</evidence>
<dbReference type="GO" id="GO:0006457">
    <property type="term" value="P:protein folding"/>
    <property type="evidence" value="ECO:0007669"/>
    <property type="project" value="TreeGrafter"/>
</dbReference>
<organism evidence="7 8">
    <name type="scientific">Phyllostomus discolor</name>
    <name type="common">pale spear-nosed bat</name>
    <dbReference type="NCBI Taxonomy" id="89673"/>
    <lineage>
        <taxon>Eukaryota</taxon>
        <taxon>Metazoa</taxon>
        <taxon>Chordata</taxon>
        <taxon>Craniata</taxon>
        <taxon>Vertebrata</taxon>
        <taxon>Euteleostomi</taxon>
        <taxon>Mammalia</taxon>
        <taxon>Eutheria</taxon>
        <taxon>Laurasiatheria</taxon>
        <taxon>Chiroptera</taxon>
        <taxon>Yangochiroptera</taxon>
        <taxon>Phyllostomidae</taxon>
        <taxon>Phyllostominae</taxon>
        <taxon>Phyllostomus</taxon>
    </lineage>
</organism>
<dbReference type="Gene3D" id="2.40.100.10">
    <property type="entry name" value="Cyclophilin-like"/>
    <property type="match status" value="1"/>
</dbReference>
<dbReference type="Proteomes" id="UP000504628">
    <property type="component" value="Chromosome 6"/>
</dbReference>